<accession>A0A6J1JTF3</accession>
<evidence type="ECO:0000313" key="2">
    <source>
        <dbReference type="RefSeq" id="XP_022991610.1"/>
    </source>
</evidence>
<keyword evidence="1" id="KW-1185">Reference proteome</keyword>
<name>A0A6J1JTF3_CUCMA</name>
<dbReference type="RefSeq" id="XP_022991610.1">
    <property type="nucleotide sequence ID" value="XM_023135842.1"/>
</dbReference>
<evidence type="ECO:0000313" key="1">
    <source>
        <dbReference type="Proteomes" id="UP000504608"/>
    </source>
</evidence>
<protein>
    <submittedName>
        <fullName evidence="2">Uncharacterized protein LOC111488172</fullName>
    </submittedName>
</protein>
<organism evidence="1 2">
    <name type="scientific">Cucurbita maxima</name>
    <name type="common">Pumpkin</name>
    <name type="synonym">Winter squash</name>
    <dbReference type="NCBI Taxonomy" id="3661"/>
    <lineage>
        <taxon>Eukaryota</taxon>
        <taxon>Viridiplantae</taxon>
        <taxon>Streptophyta</taxon>
        <taxon>Embryophyta</taxon>
        <taxon>Tracheophyta</taxon>
        <taxon>Spermatophyta</taxon>
        <taxon>Magnoliopsida</taxon>
        <taxon>eudicotyledons</taxon>
        <taxon>Gunneridae</taxon>
        <taxon>Pentapetalae</taxon>
        <taxon>rosids</taxon>
        <taxon>fabids</taxon>
        <taxon>Cucurbitales</taxon>
        <taxon>Cucurbitaceae</taxon>
        <taxon>Cucurbiteae</taxon>
        <taxon>Cucurbita</taxon>
    </lineage>
</organism>
<dbReference type="Proteomes" id="UP000504608">
    <property type="component" value="Unplaced"/>
</dbReference>
<gene>
    <name evidence="2" type="primary">LOC111488172</name>
</gene>
<sequence>MDSVAKIRDQESPCLFGTFIDPIQNFSGSDDFDGEIRLLFLFIRNFVDPIQKFSSSDDFEGETKLLFLFIWKFVDPIQKFSGSDDFEGMSRSNTIALRVDEISTWVVAAMKNVPKC</sequence>
<dbReference type="AlphaFoldDB" id="A0A6J1JTF3"/>
<proteinExistence type="predicted"/>
<dbReference type="KEGG" id="cmax:111488172"/>
<dbReference type="GeneID" id="111488172"/>
<reference evidence="2" key="1">
    <citation type="submission" date="2025-08" db="UniProtKB">
        <authorList>
            <consortium name="RefSeq"/>
        </authorList>
    </citation>
    <scope>IDENTIFICATION</scope>
    <source>
        <tissue evidence="2">Young leaves</tissue>
    </source>
</reference>